<evidence type="ECO:0008006" key="4">
    <source>
        <dbReference type="Google" id="ProtNLM"/>
    </source>
</evidence>
<evidence type="ECO:0000256" key="1">
    <source>
        <dbReference type="SAM" id="Phobius"/>
    </source>
</evidence>
<keyword evidence="1" id="KW-1133">Transmembrane helix</keyword>
<feature type="transmembrane region" description="Helical" evidence="1">
    <location>
        <begin position="389"/>
        <end position="408"/>
    </location>
</feature>
<keyword evidence="1" id="KW-0812">Transmembrane</keyword>
<comment type="caution">
    <text evidence="2">The sequence shown here is derived from an EMBL/GenBank/DDBJ whole genome shotgun (WGS) entry which is preliminary data.</text>
</comment>
<gene>
    <name evidence="2" type="ORF">EAS61_20385</name>
</gene>
<sequence length="478" mass="52894">MDLLSGFKRVEYQVQLRRAHHLPCTICIGTSRMNTNEIAIAGKTSTRVSLGVLIGFHIVACCVSLAYLSRGYGSYHIYYDPALLHVAIATIASFAILSYLFLLAPFSFGYFLGFYFYTMIVGYLWLNCFSRFEYNHWLSGVSAVGSTIAFLVPSLFVTSPVQRRFTIGEAIFQRAPTIILALGAITILIAASYSFKIVSLDEMYDFRKKINIPSPLIYCIGVTSNALLPFAFACFVERRNYWRAGLTLVLLLLFYPITLNKIAFFTPTWLLVMAVLTRLLDCRITVVVSLFVPLVVGVVLYAVLGMRDTRYLDIVNLRMIATPSNAMDIYNDFFFNHPLTSFCQVTFIKALVPCPYAGQLGEVMQEAYALGNFNASLFATEGIASVGPLLAPIPVFVCGLVIALANRFSSGLPPRFIFISGSIFPQILLNVPLTTTLLSHGAAVLFLLWYLTPRSLFASQSESPLQPSSIGGPEGRLA</sequence>
<feature type="transmembrane region" description="Helical" evidence="1">
    <location>
        <begin position="82"/>
        <end position="101"/>
    </location>
</feature>
<organism evidence="2 3">
    <name type="scientific">Bradyrhizobium zhanjiangense</name>
    <dbReference type="NCBI Taxonomy" id="1325107"/>
    <lineage>
        <taxon>Bacteria</taxon>
        <taxon>Pseudomonadati</taxon>
        <taxon>Pseudomonadota</taxon>
        <taxon>Alphaproteobacteria</taxon>
        <taxon>Hyphomicrobiales</taxon>
        <taxon>Nitrobacteraceae</taxon>
        <taxon>Bradyrhizobium</taxon>
    </lineage>
</organism>
<name>A0A4Q0QLA7_9BRAD</name>
<accession>A0A4Q0QLA7</accession>
<keyword evidence="1" id="KW-0472">Membrane</keyword>
<feature type="transmembrane region" description="Helical" evidence="1">
    <location>
        <begin position="284"/>
        <end position="304"/>
    </location>
</feature>
<feature type="transmembrane region" description="Helical" evidence="1">
    <location>
        <begin position="108"/>
        <end position="125"/>
    </location>
</feature>
<feature type="transmembrane region" description="Helical" evidence="1">
    <location>
        <begin position="178"/>
        <end position="195"/>
    </location>
</feature>
<proteinExistence type="predicted"/>
<dbReference type="AlphaFoldDB" id="A0A4Q0QLA7"/>
<evidence type="ECO:0000313" key="2">
    <source>
        <dbReference type="EMBL" id="RXG94526.1"/>
    </source>
</evidence>
<feature type="transmembrane region" description="Helical" evidence="1">
    <location>
        <begin position="215"/>
        <end position="236"/>
    </location>
</feature>
<feature type="transmembrane region" description="Helical" evidence="1">
    <location>
        <begin position="428"/>
        <end position="451"/>
    </location>
</feature>
<feature type="transmembrane region" description="Helical" evidence="1">
    <location>
        <begin position="137"/>
        <end position="157"/>
    </location>
</feature>
<dbReference type="EMBL" id="RKMK01000018">
    <property type="protein sequence ID" value="RXG94526.1"/>
    <property type="molecule type" value="Genomic_DNA"/>
</dbReference>
<feature type="transmembrane region" description="Helical" evidence="1">
    <location>
        <begin position="248"/>
        <end position="272"/>
    </location>
</feature>
<protein>
    <recommendedName>
        <fullName evidence="4">Oligosaccharide repeat unit polymerase</fullName>
    </recommendedName>
</protein>
<feature type="transmembrane region" description="Helical" evidence="1">
    <location>
        <begin position="50"/>
        <end position="70"/>
    </location>
</feature>
<reference evidence="2 3" key="1">
    <citation type="submission" date="2018-11" db="EMBL/GenBank/DDBJ databases">
        <title>Bradyrhizobium sp. nov., isolated from effective nodules of peanut in China.</title>
        <authorList>
            <person name="Li Y."/>
        </authorList>
    </citation>
    <scope>NUCLEOTIDE SEQUENCE [LARGE SCALE GENOMIC DNA]</scope>
    <source>
        <strain evidence="2 3">CCBAU 51770</strain>
    </source>
</reference>
<evidence type="ECO:0000313" key="3">
    <source>
        <dbReference type="Proteomes" id="UP000290174"/>
    </source>
</evidence>
<dbReference type="Proteomes" id="UP000290174">
    <property type="component" value="Unassembled WGS sequence"/>
</dbReference>